<dbReference type="SUPFAM" id="SSF55486">
    <property type="entry name" value="Metalloproteases ('zincins'), catalytic domain"/>
    <property type="match status" value="1"/>
</dbReference>
<dbReference type="OrthoDB" id="3976083at2"/>
<dbReference type="Pfam" id="PF13688">
    <property type="entry name" value="Reprolysin_5"/>
    <property type="match status" value="1"/>
</dbReference>
<feature type="region of interest" description="Disordered" evidence="1">
    <location>
        <begin position="187"/>
        <end position="220"/>
    </location>
</feature>
<evidence type="ECO:0000256" key="1">
    <source>
        <dbReference type="SAM" id="MobiDB-lite"/>
    </source>
</evidence>
<organism evidence="2 3">
    <name type="scientific">Candidatus Nitrospira nitrificans</name>
    <dbReference type="NCBI Taxonomy" id="1742973"/>
    <lineage>
        <taxon>Bacteria</taxon>
        <taxon>Pseudomonadati</taxon>
        <taxon>Nitrospirota</taxon>
        <taxon>Nitrospiria</taxon>
        <taxon>Nitrospirales</taxon>
        <taxon>Nitrospiraceae</taxon>
        <taxon>Nitrospira</taxon>
    </lineage>
</organism>
<keyword evidence="3" id="KW-1185">Reference proteome</keyword>
<accession>A0A0S4LGU9</accession>
<dbReference type="Gene3D" id="3.40.390.10">
    <property type="entry name" value="Collagenase (Catalytic Domain)"/>
    <property type="match status" value="1"/>
</dbReference>
<name>A0A0S4LGU9_9BACT</name>
<dbReference type="STRING" id="1742973.COMA2_270015"/>
<evidence type="ECO:0000313" key="3">
    <source>
        <dbReference type="Proteomes" id="UP000198736"/>
    </source>
</evidence>
<gene>
    <name evidence="2" type="ORF">COMA2_270015</name>
</gene>
<dbReference type="Proteomes" id="UP000198736">
    <property type="component" value="Unassembled WGS sequence"/>
</dbReference>
<dbReference type="InterPro" id="IPR024079">
    <property type="entry name" value="MetalloPept_cat_dom_sf"/>
</dbReference>
<dbReference type="EMBL" id="CZPZ01000020">
    <property type="protein sequence ID" value="CUS36801.1"/>
    <property type="molecule type" value="Genomic_DNA"/>
</dbReference>
<feature type="compositionally biased region" description="Acidic residues" evidence="1">
    <location>
        <begin position="474"/>
        <end position="483"/>
    </location>
</feature>
<sequence length="496" mass="53703">MELTLPIRQSPRDRTTPRLSLVHSRTMALCLCVAALGVPAAGMGASTPSQLPLFVETSSDIPPAIAQAFPSPEMSKRWVRRHRTMGLNPDALGAMKHVRKEAKPDITLDLFDAGTRALELDEPEVHRNKATVWRGRLRGDQDSDVTLAVRGTKMVGTIVSGQRLYKIEPTEDHRHRLVEIDEDAMRPDHHPLVVPDDGTPAEPLAPEPDLPQPDARSTAAAATTNTAVDLLVVYTPTARAKQGGQAAMNALIAMGVDLANQAYSNSRIAMQLRLVRAAEVAYAETGDISTDLSRLRGTTDGFMDQVHQLRNQYKADLVALIVDNGGAYCGIAYVMANGPRASFAGYAFSVTDRDCVANNTLTHELGHNMGDAHDRASGGTGVFPYSYGYRDPIGKFRTIMAYACPTVSCPRVKYFSNPTILINGRPAGIDHRINPTNSADNARSMNEVRHVIAAWRTGPPTAARAKPNTGVLNDDGEESDDDGDKVSDDDSRGKAH</sequence>
<evidence type="ECO:0000313" key="2">
    <source>
        <dbReference type="EMBL" id="CUS36801.1"/>
    </source>
</evidence>
<dbReference type="RefSeq" id="WP_090898436.1">
    <property type="nucleotide sequence ID" value="NZ_CZPZ01000020.1"/>
</dbReference>
<feature type="region of interest" description="Disordered" evidence="1">
    <location>
        <begin position="457"/>
        <end position="496"/>
    </location>
</feature>
<proteinExistence type="predicted"/>
<reference evidence="3" key="1">
    <citation type="submission" date="2015-10" db="EMBL/GenBank/DDBJ databases">
        <authorList>
            <person name="Luecker S."/>
            <person name="Luecker S."/>
        </authorList>
    </citation>
    <scope>NUCLEOTIDE SEQUENCE [LARGE SCALE GENOMIC DNA]</scope>
</reference>
<dbReference type="EC" id="3.4.24.33" evidence="2"/>
<keyword evidence="2" id="KW-0378">Hydrolase</keyword>
<dbReference type="AlphaFoldDB" id="A0A0S4LGU9"/>
<protein>
    <submittedName>
        <fullName evidence="2">Putative Peptidyl-Asp metalloendopeptidase</fullName>
        <ecNumber evidence="2">3.4.24.33</ecNumber>
    </submittedName>
</protein>
<feature type="compositionally biased region" description="Basic and acidic residues" evidence="1">
    <location>
        <begin position="484"/>
        <end position="496"/>
    </location>
</feature>
<dbReference type="GO" id="GO:0008237">
    <property type="term" value="F:metallopeptidase activity"/>
    <property type="evidence" value="ECO:0007669"/>
    <property type="project" value="InterPro"/>
</dbReference>